<dbReference type="AlphaFoldDB" id="A0A3P3U127"/>
<dbReference type="CDD" id="cd17324">
    <property type="entry name" value="MFS_NepI_like"/>
    <property type="match status" value="1"/>
</dbReference>
<sequence>MEKYEAKATAGACTGKTTSQGPALTSESAASSFMSYKIALLFAIACGLAVSNVYYAQPLLDSLAEQFDITRSYVGIIITLTQICYALGLFMLVPLGDFLNQRRLIIVMMLISAGALTVVGIANNIAVLFAGLAFVGLLSVVTQVLVSYASTLAAPAERGSIVGLVTSGVVIGILLARTFAGILTDIAGWRSVYLVSAALMLIMCVTLYRVLPQYYGKKDPLSYPQLLRSVVQLFVQERVLRIRAGLALLIFTAFSTLWTSLVLPLSSPPTSLSHTAIGAFGLAGVAGALAASKAGQLADRGLGQRTTGLALVLLLISWLPISYAEYSLPVLVIGILLLDAAVQAVHVTNQSLIFAMRPEARSRLTGGYMIFYSIGSATGAIASTHIYAYSGWKGVCLFGAAVSTAALLFWGLTLRQTRPDRRPHRGS</sequence>
<feature type="transmembrane region" description="Helical" evidence="6">
    <location>
        <begin position="327"/>
        <end position="347"/>
    </location>
</feature>
<dbReference type="PANTHER" id="PTHR42910">
    <property type="entry name" value="TRANSPORTER SCO4007-RELATED"/>
    <property type="match status" value="1"/>
</dbReference>
<feature type="transmembrane region" description="Helical" evidence="6">
    <location>
        <begin position="128"/>
        <end position="149"/>
    </location>
</feature>
<protein>
    <submittedName>
        <fullName evidence="8">MFS transporter</fullName>
    </submittedName>
</protein>
<feature type="transmembrane region" description="Helical" evidence="6">
    <location>
        <begin position="38"/>
        <end position="57"/>
    </location>
</feature>
<dbReference type="RefSeq" id="WP_128631597.1">
    <property type="nucleotide sequence ID" value="NZ_RRCN01000001.1"/>
</dbReference>
<proteinExistence type="predicted"/>
<feature type="transmembrane region" description="Helical" evidence="6">
    <location>
        <begin position="161"/>
        <end position="180"/>
    </location>
</feature>
<evidence type="ECO:0000259" key="7">
    <source>
        <dbReference type="PROSITE" id="PS50850"/>
    </source>
</evidence>
<feature type="transmembrane region" description="Helical" evidence="6">
    <location>
        <begin position="392"/>
        <end position="412"/>
    </location>
</feature>
<keyword evidence="5 6" id="KW-0472">Membrane</keyword>
<accession>A0A3P3U127</accession>
<dbReference type="Gene3D" id="1.20.1250.20">
    <property type="entry name" value="MFS general substrate transporter like domains"/>
    <property type="match status" value="1"/>
</dbReference>
<dbReference type="InterPro" id="IPR036259">
    <property type="entry name" value="MFS_trans_sf"/>
</dbReference>
<dbReference type="Proteomes" id="UP000267017">
    <property type="component" value="Unassembled WGS sequence"/>
</dbReference>
<dbReference type="EMBL" id="RRCN01000001">
    <property type="protein sequence ID" value="RRJ63764.1"/>
    <property type="molecule type" value="Genomic_DNA"/>
</dbReference>
<reference evidence="8 9" key="1">
    <citation type="submission" date="2018-11" db="EMBL/GenBank/DDBJ databases">
        <title>Genome sequencing of Paenibacillus sp. KCOM 3021 (= ChDC PVNT-B20).</title>
        <authorList>
            <person name="Kook J.-K."/>
            <person name="Park S.-N."/>
            <person name="Lim Y.K."/>
        </authorList>
    </citation>
    <scope>NUCLEOTIDE SEQUENCE [LARGE SCALE GENOMIC DNA]</scope>
    <source>
        <strain evidence="8 9">KCOM 3021</strain>
    </source>
</reference>
<evidence type="ECO:0000256" key="6">
    <source>
        <dbReference type="SAM" id="Phobius"/>
    </source>
</evidence>
<dbReference type="Pfam" id="PF07690">
    <property type="entry name" value="MFS_1"/>
    <property type="match status" value="1"/>
</dbReference>
<feature type="transmembrane region" description="Helical" evidence="6">
    <location>
        <begin position="104"/>
        <end position="122"/>
    </location>
</feature>
<dbReference type="GO" id="GO:0005886">
    <property type="term" value="C:plasma membrane"/>
    <property type="evidence" value="ECO:0007669"/>
    <property type="project" value="UniProtKB-SubCell"/>
</dbReference>
<feature type="transmembrane region" description="Helical" evidence="6">
    <location>
        <begin position="246"/>
        <end position="265"/>
    </location>
</feature>
<evidence type="ECO:0000256" key="1">
    <source>
        <dbReference type="ARBA" id="ARBA00004651"/>
    </source>
</evidence>
<feature type="transmembrane region" description="Helical" evidence="6">
    <location>
        <begin position="302"/>
        <end position="321"/>
    </location>
</feature>
<feature type="transmembrane region" description="Helical" evidence="6">
    <location>
        <begin position="271"/>
        <end position="290"/>
    </location>
</feature>
<organism evidence="8 9">
    <name type="scientific">Paenibacillus oralis</name>
    <dbReference type="NCBI Taxonomy" id="2490856"/>
    <lineage>
        <taxon>Bacteria</taxon>
        <taxon>Bacillati</taxon>
        <taxon>Bacillota</taxon>
        <taxon>Bacilli</taxon>
        <taxon>Bacillales</taxon>
        <taxon>Paenibacillaceae</taxon>
        <taxon>Paenibacillus</taxon>
    </lineage>
</organism>
<evidence type="ECO:0000256" key="2">
    <source>
        <dbReference type="ARBA" id="ARBA00022448"/>
    </source>
</evidence>
<dbReference type="GO" id="GO:0022857">
    <property type="term" value="F:transmembrane transporter activity"/>
    <property type="evidence" value="ECO:0007669"/>
    <property type="project" value="InterPro"/>
</dbReference>
<dbReference type="PROSITE" id="PS50850">
    <property type="entry name" value="MFS"/>
    <property type="match status" value="1"/>
</dbReference>
<dbReference type="OrthoDB" id="9815356at2"/>
<keyword evidence="4 6" id="KW-1133">Transmembrane helix</keyword>
<keyword evidence="3 6" id="KW-0812">Transmembrane</keyword>
<comment type="subcellular location">
    <subcellularLocation>
        <location evidence="1">Cell membrane</location>
        <topology evidence="1">Multi-pass membrane protein</topology>
    </subcellularLocation>
</comment>
<dbReference type="PANTHER" id="PTHR42910:SF1">
    <property type="entry name" value="MAJOR FACILITATOR SUPERFAMILY (MFS) PROFILE DOMAIN-CONTAINING PROTEIN"/>
    <property type="match status" value="1"/>
</dbReference>
<feature type="transmembrane region" description="Helical" evidence="6">
    <location>
        <begin position="368"/>
        <end position="386"/>
    </location>
</feature>
<feature type="domain" description="Major facilitator superfamily (MFS) profile" evidence="7">
    <location>
        <begin position="35"/>
        <end position="418"/>
    </location>
</feature>
<feature type="transmembrane region" description="Helical" evidence="6">
    <location>
        <begin position="72"/>
        <end position="92"/>
    </location>
</feature>
<dbReference type="InterPro" id="IPR020846">
    <property type="entry name" value="MFS_dom"/>
</dbReference>
<keyword evidence="9" id="KW-1185">Reference proteome</keyword>
<evidence type="ECO:0000313" key="9">
    <source>
        <dbReference type="Proteomes" id="UP000267017"/>
    </source>
</evidence>
<dbReference type="SUPFAM" id="SSF103473">
    <property type="entry name" value="MFS general substrate transporter"/>
    <property type="match status" value="1"/>
</dbReference>
<evidence type="ECO:0000256" key="5">
    <source>
        <dbReference type="ARBA" id="ARBA00023136"/>
    </source>
</evidence>
<dbReference type="InterPro" id="IPR011701">
    <property type="entry name" value="MFS"/>
</dbReference>
<comment type="caution">
    <text evidence="8">The sequence shown here is derived from an EMBL/GenBank/DDBJ whole genome shotgun (WGS) entry which is preliminary data.</text>
</comment>
<keyword evidence="2" id="KW-0813">Transport</keyword>
<evidence type="ECO:0000256" key="3">
    <source>
        <dbReference type="ARBA" id="ARBA00022692"/>
    </source>
</evidence>
<feature type="transmembrane region" description="Helical" evidence="6">
    <location>
        <begin position="192"/>
        <end position="211"/>
    </location>
</feature>
<evidence type="ECO:0000256" key="4">
    <source>
        <dbReference type="ARBA" id="ARBA00022989"/>
    </source>
</evidence>
<gene>
    <name evidence="8" type="ORF">EHV15_13110</name>
</gene>
<name>A0A3P3U127_9BACL</name>
<evidence type="ECO:0000313" key="8">
    <source>
        <dbReference type="EMBL" id="RRJ63764.1"/>
    </source>
</evidence>